<dbReference type="EMBL" id="VWFC01000004">
    <property type="protein sequence ID" value="KAB1329472.1"/>
    <property type="molecule type" value="Genomic_DNA"/>
</dbReference>
<sequence>MMRVSGLLNQSLYAVALTVCMFMLCGCNDLGTKECPRCQTFKSGMSRNLSGQKPIVNVYLENSGSMFGYVNGLTEFEESVYSYLSDICLSGIDSLNLYYINNRIIPQQSNLGHSARIKDFIEKLSPNHFVSAGGSLGVTDIAEMMTSILDKTDDETVSIFISDCIFSPGSGVNASEYLVNQQIGIKVAFADKLKDYNDLCVKAYRLNGKFKGRYYNRLNQPTNINEIRPFYLLLIGSEEMVNVITRKVPEDKIKGRGVEHSFTISNMPHKVNYEIVGIPKIGTFKKCMKNPKYHIVDAEKASKGKNKGNFMFSLGVDFSDFPIENDYLLEPENYELNSKDYALSVSTFKGKGKHSHLLGFTLNSKMPKPGKCDLKVALKKRLPSWIIQCTDEEGLDIHEGDAMTQTYGLRYLFEGIYEAFTKDDNNNFAELKVFIN</sequence>
<dbReference type="Proteomes" id="UP000375690">
    <property type="component" value="Unassembled WGS sequence"/>
</dbReference>
<protein>
    <submittedName>
        <fullName evidence="1">Uncharacterized protein</fullName>
    </submittedName>
</protein>
<accession>A0A6A1XMC8</accession>
<dbReference type="AlphaFoldDB" id="A0A6A1XMC8"/>
<evidence type="ECO:0000313" key="2">
    <source>
        <dbReference type="Proteomes" id="UP000375690"/>
    </source>
</evidence>
<gene>
    <name evidence="1" type="ORF">F3B53_05615</name>
</gene>
<name>A0A6A1XMC8_BACOV</name>
<dbReference type="RefSeq" id="WP_155272776.1">
    <property type="nucleotide sequence ID" value="NZ_CP113514.1"/>
</dbReference>
<dbReference type="PROSITE" id="PS51257">
    <property type="entry name" value="PROKAR_LIPOPROTEIN"/>
    <property type="match status" value="1"/>
</dbReference>
<organism evidence="1 2">
    <name type="scientific">Bacteroides ovatus</name>
    <dbReference type="NCBI Taxonomy" id="28116"/>
    <lineage>
        <taxon>Bacteria</taxon>
        <taxon>Pseudomonadati</taxon>
        <taxon>Bacteroidota</taxon>
        <taxon>Bacteroidia</taxon>
        <taxon>Bacteroidales</taxon>
        <taxon>Bacteroidaceae</taxon>
        <taxon>Bacteroides</taxon>
    </lineage>
</organism>
<comment type="caution">
    <text evidence="1">The sequence shown here is derived from an EMBL/GenBank/DDBJ whole genome shotgun (WGS) entry which is preliminary data.</text>
</comment>
<reference evidence="1 2" key="1">
    <citation type="journal article" date="2019" name="Nat. Med.">
        <title>A library of human gut bacterial isolates paired with longitudinal multiomics data enables mechanistic microbiome research.</title>
        <authorList>
            <person name="Poyet M."/>
            <person name="Groussin M."/>
            <person name="Gibbons S.M."/>
            <person name="Avila-Pacheco J."/>
            <person name="Jiang X."/>
            <person name="Kearney S.M."/>
            <person name="Perrotta A.R."/>
            <person name="Berdy B."/>
            <person name="Zhao S."/>
            <person name="Lieberman T.D."/>
            <person name="Swanson P.K."/>
            <person name="Smith M."/>
            <person name="Roesemann S."/>
            <person name="Alexander J.E."/>
            <person name="Rich S.A."/>
            <person name="Livny J."/>
            <person name="Vlamakis H."/>
            <person name="Clish C."/>
            <person name="Bullock K."/>
            <person name="Deik A."/>
            <person name="Scott J."/>
            <person name="Pierce K.A."/>
            <person name="Xavier R.J."/>
            <person name="Alm E.J."/>
        </authorList>
    </citation>
    <scope>NUCLEOTIDE SEQUENCE [LARGE SCALE GENOMIC DNA]</scope>
    <source>
        <strain evidence="1 2">BIOML-A2</strain>
    </source>
</reference>
<proteinExistence type="predicted"/>
<evidence type="ECO:0000313" key="1">
    <source>
        <dbReference type="EMBL" id="KAB1329472.1"/>
    </source>
</evidence>